<dbReference type="GO" id="GO:0008710">
    <property type="term" value="F:8-amino-7-oxononanoate synthase activity"/>
    <property type="evidence" value="ECO:0007669"/>
    <property type="project" value="UniProtKB-EC"/>
</dbReference>
<dbReference type="InterPro" id="IPR004839">
    <property type="entry name" value="Aminotransferase_I/II_large"/>
</dbReference>
<evidence type="ECO:0000256" key="6">
    <source>
        <dbReference type="ARBA" id="ARBA00022679"/>
    </source>
</evidence>
<evidence type="ECO:0000313" key="14">
    <source>
        <dbReference type="EMBL" id="MFK4001022.1"/>
    </source>
</evidence>
<evidence type="ECO:0000256" key="9">
    <source>
        <dbReference type="ARBA" id="ARBA00032610"/>
    </source>
</evidence>
<evidence type="ECO:0000256" key="7">
    <source>
        <dbReference type="ARBA" id="ARBA00022756"/>
    </source>
</evidence>
<keyword evidence="7" id="KW-0093">Biotin biosynthesis</keyword>
<evidence type="ECO:0000256" key="1">
    <source>
        <dbReference type="ARBA" id="ARBA00001933"/>
    </source>
</evidence>
<dbReference type="Proteomes" id="UP001620234">
    <property type="component" value="Unassembled WGS sequence"/>
</dbReference>
<dbReference type="InterPro" id="IPR015424">
    <property type="entry name" value="PyrdxlP-dep_Trfase"/>
</dbReference>
<reference evidence="14 15" key="1">
    <citation type="submission" date="2024-11" db="EMBL/GenBank/DDBJ databases">
        <title>The Natural Products Discovery Center: Release of the First 8490 Sequenced Strains for Exploring Actinobacteria Biosynthetic Diversity.</title>
        <authorList>
            <person name="Kalkreuter E."/>
            <person name="Kautsar S.A."/>
            <person name="Yang D."/>
            <person name="Bader C.D."/>
            <person name="Teijaro C.N."/>
            <person name="Fluegel L."/>
            <person name="Davis C.M."/>
            <person name="Simpson J.R."/>
            <person name="Lauterbach L."/>
            <person name="Steele A.D."/>
            <person name="Gui C."/>
            <person name="Meng S."/>
            <person name="Li G."/>
            <person name="Viehrig K."/>
            <person name="Ye F."/>
            <person name="Su P."/>
            <person name="Kiefer A.F."/>
            <person name="Nichols A."/>
            <person name="Cepeda A.J."/>
            <person name="Yan W."/>
            <person name="Fan B."/>
            <person name="Jiang Y."/>
            <person name="Adhikari A."/>
            <person name="Zheng C.-J."/>
            <person name="Schuster L."/>
            <person name="Cowan T.M."/>
            <person name="Smanski M.J."/>
            <person name="Chevrette M.G."/>
            <person name="De Carvalho L.P.S."/>
            <person name="Shen B."/>
        </authorList>
    </citation>
    <scope>NUCLEOTIDE SEQUENCE [LARGE SCALE GENOMIC DNA]</scope>
    <source>
        <strain evidence="14 15">NPDC077433</strain>
    </source>
</reference>
<dbReference type="Gene3D" id="3.90.1150.10">
    <property type="entry name" value="Aspartate Aminotransferase, domain 1"/>
    <property type="match status" value="1"/>
</dbReference>
<dbReference type="InterPro" id="IPR050087">
    <property type="entry name" value="AON_synthase_class-II"/>
</dbReference>
<comment type="caution">
    <text evidence="14">The sequence shown here is derived from an EMBL/GenBank/DDBJ whole genome shotgun (WGS) entry which is preliminary data.</text>
</comment>
<dbReference type="Pfam" id="PF00155">
    <property type="entry name" value="Aminotran_1_2"/>
    <property type="match status" value="1"/>
</dbReference>
<feature type="domain" description="Aminotransferase class I/classII large" evidence="13">
    <location>
        <begin position="42"/>
        <end position="416"/>
    </location>
</feature>
<comment type="similarity">
    <text evidence="3">Belongs to the class-II pyridoxal-phosphate-dependent aminotransferase family. BioF subfamily.</text>
</comment>
<dbReference type="EMBL" id="JBJDPD010000009">
    <property type="protein sequence ID" value="MFK4001022.1"/>
    <property type="molecule type" value="Genomic_DNA"/>
</dbReference>
<dbReference type="EC" id="2.3.1.47" evidence="5"/>
<dbReference type="SUPFAM" id="SSF53383">
    <property type="entry name" value="PLP-dependent transferases"/>
    <property type="match status" value="1"/>
</dbReference>
<dbReference type="PANTHER" id="PTHR13693:SF100">
    <property type="entry name" value="8-AMINO-7-OXONONANOATE SYNTHASE"/>
    <property type="match status" value="1"/>
</dbReference>
<comment type="catalytic activity">
    <reaction evidence="11">
        <text>6-carboxyhexanoyl-[ACP] + L-alanine + H(+) = (8S)-8-amino-7-oxononanoate + holo-[ACP] + CO2</text>
        <dbReference type="Rhea" id="RHEA:42288"/>
        <dbReference type="Rhea" id="RHEA-COMP:9685"/>
        <dbReference type="Rhea" id="RHEA-COMP:9955"/>
        <dbReference type="ChEBI" id="CHEBI:15378"/>
        <dbReference type="ChEBI" id="CHEBI:16526"/>
        <dbReference type="ChEBI" id="CHEBI:57972"/>
        <dbReference type="ChEBI" id="CHEBI:64479"/>
        <dbReference type="ChEBI" id="CHEBI:78846"/>
        <dbReference type="ChEBI" id="CHEBI:149468"/>
        <dbReference type="EC" id="2.3.1.47"/>
    </reaction>
</comment>
<dbReference type="InterPro" id="IPR015422">
    <property type="entry name" value="PyrdxlP-dep_Trfase_small"/>
</dbReference>
<evidence type="ECO:0000256" key="10">
    <source>
        <dbReference type="ARBA" id="ARBA00033381"/>
    </source>
</evidence>
<evidence type="ECO:0000256" key="8">
    <source>
        <dbReference type="ARBA" id="ARBA00022898"/>
    </source>
</evidence>
<evidence type="ECO:0000256" key="3">
    <source>
        <dbReference type="ARBA" id="ARBA00010008"/>
    </source>
</evidence>
<keyword evidence="8 12" id="KW-0663">Pyridoxal phosphate</keyword>
<dbReference type="Gene3D" id="3.40.640.10">
    <property type="entry name" value="Type I PLP-dependent aspartate aminotransferase-like (Major domain)"/>
    <property type="match status" value="1"/>
</dbReference>
<comment type="subunit">
    <text evidence="4">Homodimer.</text>
</comment>
<keyword evidence="14" id="KW-0012">Acyltransferase</keyword>
<comment type="pathway">
    <text evidence="2">Cofactor biosynthesis; biotin biosynthesis.</text>
</comment>
<protein>
    <recommendedName>
        <fullName evidence="5">8-amino-7-oxononanoate synthase</fullName>
        <ecNumber evidence="5">2.3.1.47</ecNumber>
    </recommendedName>
    <alternativeName>
        <fullName evidence="9">7-keto-8-amino-pelargonic acid synthase</fullName>
    </alternativeName>
    <alternativeName>
        <fullName evidence="10">8-amino-7-ketopelargonate synthase</fullName>
    </alternativeName>
</protein>
<evidence type="ECO:0000256" key="2">
    <source>
        <dbReference type="ARBA" id="ARBA00004746"/>
    </source>
</evidence>
<gene>
    <name evidence="14" type="ORF">ACI2I3_06705</name>
</gene>
<evidence type="ECO:0000256" key="12">
    <source>
        <dbReference type="RuleBase" id="RU003693"/>
    </source>
</evidence>
<keyword evidence="15" id="KW-1185">Reference proteome</keyword>
<organism evidence="14 15">
    <name type="scientific">Psychrobacter namhaensis</name>
    <dbReference type="NCBI Taxonomy" id="292734"/>
    <lineage>
        <taxon>Bacteria</taxon>
        <taxon>Pseudomonadati</taxon>
        <taxon>Pseudomonadota</taxon>
        <taxon>Gammaproteobacteria</taxon>
        <taxon>Moraxellales</taxon>
        <taxon>Moraxellaceae</taxon>
        <taxon>Psychrobacter</taxon>
    </lineage>
</organism>
<proteinExistence type="inferred from homology"/>
<evidence type="ECO:0000256" key="4">
    <source>
        <dbReference type="ARBA" id="ARBA00011738"/>
    </source>
</evidence>
<keyword evidence="6 14" id="KW-0808">Transferase</keyword>
<comment type="cofactor">
    <cofactor evidence="1 12">
        <name>pyridoxal 5'-phosphate</name>
        <dbReference type="ChEBI" id="CHEBI:597326"/>
    </cofactor>
</comment>
<dbReference type="InterPro" id="IPR015421">
    <property type="entry name" value="PyrdxlP-dep_Trfase_major"/>
</dbReference>
<sequence length="416" mass="45660">MATPIHERLQAALAQLKSAQQYRHLPDIEHQGRYVISHGKALLNIASNDYLGLGSDIALQDEFFEYIQQFPSLHLPKMSATSSRLLTGNDAQLSALESELQQWYQLAAGTKNSAGVKNKTATKSALVINSGYHANIGILPALTALPVKTLILADKLVHASIIDGIRLSQNKLCTYRRYRHNDYAHLATLLAQAEGDVERIIIITESIFSMDGDRADLRALVRLKALDSRIELYVDEAHAVGVFGDHGCGLAEDTQTLADIDYLVGTFGKAFASIGAYILCDDTVKSWLINHMRPLIFSTALPPINHAWTRFILAKMPDLQARRQHLAQMSLQLSQAIAPAHRASSAPQEVISQSPIVPYILGDNAQTLAKAAQLQAAGFYALPIRPPTVPANTARIRLVMNAQVSQADCQRLIEHL</sequence>
<evidence type="ECO:0000256" key="5">
    <source>
        <dbReference type="ARBA" id="ARBA00013187"/>
    </source>
</evidence>
<evidence type="ECO:0000259" key="13">
    <source>
        <dbReference type="Pfam" id="PF00155"/>
    </source>
</evidence>
<dbReference type="InterPro" id="IPR001917">
    <property type="entry name" value="Aminotrans_II_pyridoxalP_BS"/>
</dbReference>
<evidence type="ECO:0000313" key="15">
    <source>
        <dbReference type="Proteomes" id="UP001620234"/>
    </source>
</evidence>
<name>A0ABW8L7X8_9GAMM</name>
<evidence type="ECO:0000256" key="11">
    <source>
        <dbReference type="ARBA" id="ARBA00047715"/>
    </source>
</evidence>
<dbReference type="PROSITE" id="PS00599">
    <property type="entry name" value="AA_TRANSFER_CLASS_2"/>
    <property type="match status" value="1"/>
</dbReference>
<accession>A0ABW8L7X8</accession>
<dbReference type="RefSeq" id="WP_230710376.1">
    <property type="nucleotide sequence ID" value="NZ_JBJDPD010000009.1"/>
</dbReference>
<dbReference type="PANTHER" id="PTHR13693">
    <property type="entry name" value="CLASS II AMINOTRANSFERASE/8-AMINO-7-OXONONANOATE SYNTHASE"/>
    <property type="match status" value="1"/>
</dbReference>